<keyword evidence="8 9" id="KW-0472">Membrane</keyword>
<evidence type="ECO:0000259" key="10">
    <source>
        <dbReference type="Pfam" id="PF01699"/>
    </source>
</evidence>
<gene>
    <name evidence="11" type="ORF">PTTT1_LOCUS51438</name>
</gene>
<keyword evidence="7 9" id="KW-0406">Ion transport</keyword>
<evidence type="ECO:0000256" key="6">
    <source>
        <dbReference type="ARBA" id="ARBA00022989"/>
    </source>
</evidence>
<dbReference type="InterPro" id="IPR004713">
    <property type="entry name" value="CaH_exchang"/>
</dbReference>
<feature type="non-terminal residue" evidence="11">
    <location>
        <position position="1"/>
    </location>
</feature>
<evidence type="ECO:0000256" key="4">
    <source>
        <dbReference type="ARBA" id="ARBA00022692"/>
    </source>
</evidence>
<comment type="subcellular location">
    <subcellularLocation>
        <location evidence="1">Endomembrane system</location>
        <topology evidence="1">Multi-pass membrane protein</topology>
    </subcellularLocation>
</comment>
<dbReference type="GO" id="GO:0015369">
    <property type="term" value="F:calcium:proton antiporter activity"/>
    <property type="evidence" value="ECO:0007669"/>
    <property type="project" value="UniProtKB-UniRule"/>
</dbReference>
<dbReference type="PANTHER" id="PTHR31503">
    <property type="entry name" value="VACUOLAR CALCIUM ION TRANSPORTER"/>
    <property type="match status" value="1"/>
</dbReference>
<dbReference type="AlphaFoldDB" id="A0A8J9TFQ4"/>
<keyword evidence="4 9" id="KW-0812">Transmembrane</keyword>
<feature type="transmembrane region" description="Helical" evidence="9">
    <location>
        <begin position="323"/>
        <end position="342"/>
    </location>
</feature>
<evidence type="ECO:0000313" key="11">
    <source>
        <dbReference type="EMBL" id="CAG9293414.1"/>
    </source>
</evidence>
<proteinExistence type="inferred from homology"/>
<evidence type="ECO:0000256" key="5">
    <source>
        <dbReference type="ARBA" id="ARBA00022837"/>
    </source>
</evidence>
<dbReference type="Pfam" id="PF01699">
    <property type="entry name" value="Na_Ca_ex"/>
    <property type="match status" value="2"/>
</dbReference>
<keyword evidence="2 9" id="KW-0813">Transport</keyword>
<keyword evidence="3 9" id="KW-0109">Calcium transport</keyword>
<feature type="transmembrane region" description="Helical" evidence="9">
    <location>
        <begin position="295"/>
        <end position="316"/>
    </location>
</feature>
<dbReference type="InterPro" id="IPR004837">
    <property type="entry name" value="NaCa_Exmemb"/>
</dbReference>
<keyword evidence="6 9" id="KW-1133">Transmembrane helix</keyword>
<feature type="transmembrane region" description="Helical" evidence="9">
    <location>
        <begin position="262"/>
        <end position="289"/>
    </location>
</feature>
<evidence type="ECO:0000256" key="1">
    <source>
        <dbReference type="ARBA" id="ARBA00004127"/>
    </source>
</evidence>
<sequence>VSLCLLAMPLGWYSHYASWGSTWIFWLNFFTMIPLASILGDFTEEVALHTNQTIGGLINATFGNAVEVVVAIQALLANEIRVVQASMIGSIFSNLLLVLGCCFFFGGLGHQQQRFNSVAATANMGLLALSSIALILPTPFAAYYELHDAHVLTVSRIAACFLMCMYLQLLFFQLKTHANLFAGTQDDSELAVMPFWVSIVGLLFTTLVITIFSDYLVESIDGFVTDSGISRTFVGIILLPIVGNAVEHVTAVTVAMKDKMDLAMGVAVGSCTQISLFVVPLTVLVGWALERDMTLNFPPFEVILFVMSVLTVAIVLGNPECNWLEGSLLITTYLLIAVGFWFEDVKPF</sequence>
<comment type="caution">
    <text evidence="9">Lacks conserved residue(s) required for the propagation of feature annotation.</text>
</comment>
<dbReference type="GO" id="GO:0012505">
    <property type="term" value="C:endomembrane system"/>
    <property type="evidence" value="ECO:0007669"/>
    <property type="project" value="UniProtKB-SubCell"/>
</dbReference>
<dbReference type="Gene3D" id="1.20.1420.30">
    <property type="entry name" value="NCX, central ion-binding region"/>
    <property type="match status" value="1"/>
</dbReference>
<feature type="transmembrane region" description="Helical" evidence="9">
    <location>
        <begin position="233"/>
        <end position="255"/>
    </location>
</feature>
<evidence type="ECO:0000256" key="7">
    <source>
        <dbReference type="ARBA" id="ARBA00023065"/>
    </source>
</evidence>
<comment type="similarity">
    <text evidence="9">Belongs to the Ca(2+):cation antiporter (CaCA) (TC 2.A.19) family.</text>
</comment>
<feature type="transmembrane region" description="Helical" evidence="9">
    <location>
        <begin position="23"/>
        <end position="42"/>
    </location>
</feature>
<keyword evidence="5 9" id="KW-0106">Calcium</keyword>
<keyword evidence="9" id="KW-0050">Antiport</keyword>
<evidence type="ECO:0000256" key="9">
    <source>
        <dbReference type="RuleBase" id="RU365028"/>
    </source>
</evidence>
<feature type="transmembrane region" description="Helical" evidence="9">
    <location>
        <begin position="54"/>
        <end position="76"/>
    </location>
</feature>
<dbReference type="InterPro" id="IPR044880">
    <property type="entry name" value="NCX_ion-bd_dom_sf"/>
</dbReference>
<accession>A0A8J9TFQ4</accession>
<feature type="transmembrane region" description="Helical" evidence="9">
    <location>
        <begin position="118"/>
        <end position="144"/>
    </location>
</feature>
<dbReference type="NCBIfam" id="TIGR00846">
    <property type="entry name" value="caca2"/>
    <property type="match status" value="1"/>
</dbReference>
<dbReference type="InterPro" id="IPR004798">
    <property type="entry name" value="CAX-like"/>
</dbReference>
<dbReference type="PANTHER" id="PTHR31503:SF22">
    <property type="entry name" value="VACUOLAR CALCIUM ION TRANSPORTER"/>
    <property type="match status" value="1"/>
</dbReference>
<reference evidence="11" key="1">
    <citation type="submission" date="2022-02" db="EMBL/GenBank/DDBJ databases">
        <authorList>
            <person name="Giguere J D."/>
        </authorList>
    </citation>
    <scope>NUCLEOTIDE SEQUENCE</scope>
    <source>
        <strain evidence="11">CCAP 1055/1</strain>
    </source>
</reference>
<protein>
    <recommendedName>
        <fullName evidence="10">Sodium/calcium exchanger membrane region domain-containing protein</fullName>
    </recommendedName>
</protein>
<dbReference type="EMBL" id="OU594949">
    <property type="protein sequence ID" value="CAG9293414.1"/>
    <property type="molecule type" value="Genomic_DNA"/>
</dbReference>
<evidence type="ECO:0000256" key="8">
    <source>
        <dbReference type="ARBA" id="ARBA00023136"/>
    </source>
</evidence>
<name>A0A8J9TFQ4_PHATR</name>
<feature type="domain" description="Sodium/calcium exchanger membrane region" evidence="10">
    <location>
        <begin position="198"/>
        <end position="341"/>
    </location>
</feature>
<dbReference type="GO" id="GO:0005774">
    <property type="term" value="C:vacuolar membrane"/>
    <property type="evidence" value="ECO:0007669"/>
    <property type="project" value="UniProtKB-ARBA"/>
</dbReference>
<evidence type="ECO:0000256" key="3">
    <source>
        <dbReference type="ARBA" id="ARBA00022568"/>
    </source>
</evidence>
<feature type="transmembrane region" description="Helical" evidence="9">
    <location>
        <begin position="193"/>
        <end position="213"/>
    </location>
</feature>
<feature type="transmembrane region" description="Helical" evidence="9">
    <location>
        <begin position="150"/>
        <end position="172"/>
    </location>
</feature>
<organism evidence="11">
    <name type="scientific">Phaeodactylum tricornutum</name>
    <name type="common">Diatom</name>
    <dbReference type="NCBI Taxonomy" id="2850"/>
    <lineage>
        <taxon>Eukaryota</taxon>
        <taxon>Sar</taxon>
        <taxon>Stramenopiles</taxon>
        <taxon>Ochrophyta</taxon>
        <taxon>Bacillariophyta</taxon>
        <taxon>Bacillariophyceae</taxon>
        <taxon>Bacillariophycidae</taxon>
        <taxon>Naviculales</taxon>
        <taxon>Phaeodactylaceae</taxon>
        <taxon>Phaeodactylum</taxon>
    </lineage>
</organism>
<feature type="transmembrane region" description="Helical" evidence="9">
    <location>
        <begin position="82"/>
        <end position="106"/>
    </location>
</feature>
<feature type="domain" description="Sodium/calcium exchanger membrane region" evidence="10">
    <location>
        <begin position="21"/>
        <end position="174"/>
    </location>
</feature>
<dbReference type="NCBIfam" id="TIGR00378">
    <property type="entry name" value="cax"/>
    <property type="match status" value="1"/>
</dbReference>
<dbReference type="Proteomes" id="UP000836788">
    <property type="component" value="Chromosome 8"/>
</dbReference>
<evidence type="ECO:0000256" key="2">
    <source>
        <dbReference type="ARBA" id="ARBA00022448"/>
    </source>
</evidence>
<dbReference type="GO" id="GO:0006874">
    <property type="term" value="P:intracellular calcium ion homeostasis"/>
    <property type="evidence" value="ECO:0007669"/>
    <property type="project" value="TreeGrafter"/>
</dbReference>